<comment type="caution">
    <text evidence="5">The sequence shown here is derived from an EMBL/GenBank/DDBJ whole genome shotgun (WGS) entry which is preliminary data.</text>
</comment>
<dbReference type="Gene3D" id="3.90.470.10">
    <property type="entry name" value="Ribosomal protein L22/L17"/>
    <property type="match status" value="1"/>
</dbReference>
<evidence type="ECO:0000313" key="6">
    <source>
        <dbReference type="Proteomes" id="UP000659654"/>
    </source>
</evidence>
<dbReference type="PANTHER" id="PTHR31551:SF1">
    <property type="entry name" value="COILED-COIL DOMAIN-CONTAINING PROTEIN 12"/>
    <property type="match status" value="1"/>
</dbReference>
<dbReference type="Proteomes" id="UP000659654">
    <property type="component" value="Unassembled WGS sequence"/>
</dbReference>
<sequence length="366" mass="43121">MTSAFLRNDPTPPENQLRTVDPWKRRVQFGKPTIQRFEEPQKKVFYAPEWEFKNRRNEDKEYNPAKEYGMTPEKWEYQNNVVWPAGHIVPETGLPKAAEVFHCVENIHSSTRKMFYACQFAWRMNVDDAISQLKFKLGKTSLILASALEEAKSRAETEFYINNPSEMFVAECFAIQCRILKSYKRHARENWNKTRHRYVHLFMVNIDQTEGFELSPLEQNALERRKRLEDLRKRTLEKRRNGNADDEEGPLMLLNPRSYKTVTSNIINVGDEVRDVLQKTEQDIQTIIDDAKNIQLGDDLDISVLAPKKVDWDLKRGIQEDLDKLERRTNRAIVQIVRQRLQREKDLDLAKTVDMIQEKDTASLRH</sequence>
<gene>
    <name evidence="5" type="ORF">BXYJ_LOCUS7353</name>
</gene>
<dbReference type="InterPro" id="IPR036394">
    <property type="entry name" value="Ribosomal_uL22_sf"/>
</dbReference>
<reference evidence="5" key="1">
    <citation type="submission" date="2020-09" db="EMBL/GenBank/DDBJ databases">
        <authorList>
            <person name="Kikuchi T."/>
        </authorList>
    </citation>
    <scope>NUCLEOTIDE SEQUENCE</scope>
    <source>
        <strain evidence="5">Ka4C1</strain>
    </source>
</reference>
<dbReference type="PANTHER" id="PTHR31551">
    <property type="entry name" value="PRE-MRNA-SPLICING FACTOR CWF18"/>
    <property type="match status" value="1"/>
</dbReference>
<dbReference type="GO" id="GO:0005684">
    <property type="term" value="C:U2-type spliceosomal complex"/>
    <property type="evidence" value="ECO:0007669"/>
    <property type="project" value="TreeGrafter"/>
</dbReference>
<dbReference type="GO" id="GO:0006412">
    <property type="term" value="P:translation"/>
    <property type="evidence" value="ECO:0007669"/>
    <property type="project" value="InterPro"/>
</dbReference>
<dbReference type="GO" id="GO:0003735">
    <property type="term" value="F:structural constituent of ribosome"/>
    <property type="evidence" value="ECO:0007669"/>
    <property type="project" value="InterPro"/>
</dbReference>
<evidence type="ECO:0000256" key="2">
    <source>
        <dbReference type="ARBA" id="ARBA00022980"/>
    </source>
</evidence>
<dbReference type="EMBL" id="CAJFCV020000003">
    <property type="protein sequence ID" value="CAG9110051.1"/>
    <property type="molecule type" value="Genomic_DNA"/>
</dbReference>
<evidence type="ECO:0000256" key="4">
    <source>
        <dbReference type="RuleBase" id="RU004005"/>
    </source>
</evidence>
<proteinExistence type="inferred from homology"/>
<keyword evidence="2 4" id="KW-0689">Ribosomal protein</keyword>
<evidence type="ECO:0000313" key="5">
    <source>
        <dbReference type="EMBL" id="CAD5222385.1"/>
    </source>
</evidence>
<comment type="similarity">
    <text evidence="1 4">Belongs to the universal ribosomal protein uL22 family.</text>
</comment>
<dbReference type="InterPro" id="IPR001063">
    <property type="entry name" value="Ribosomal_uL22"/>
</dbReference>
<dbReference type="Pfam" id="PF00237">
    <property type="entry name" value="Ribosomal_L22"/>
    <property type="match status" value="1"/>
</dbReference>
<dbReference type="Pfam" id="PF08315">
    <property type="entry name" value="cwf18"/>
    <property type="match status" value="1"/>
</dbReference>
<evidence type="ECO:0000256" key="1">
    <source>
        <dbReference type="ARBA" id="ARBA00009451"/>
    </source>
</evidence>
<name>A0A7I8WHE5_BURXY</name>
<dbReference type="Proteomes" id="UP000582659">
    <property type="component" value="Unassembled WGS sequence"/>
</dbReference>
<dbReference type="SMR" id="A0A7I8WHE5"/>
<dbReference type="SUPFAM" id="SSF54843">
    <property type="entry name" value="Ribosomal protein L22"/>
    <property type="match status" value="1"/>
</dbReference>
<protein>
    <submittedName>
        <fullName evidence="5">(pine wood nematode) hypothetical protein</fullName>
    </submittedName>
</protein>
<dbReference type="AlphaFoldDB" id="A0A7I8WHE5"/>
<dbReference type="GO" id="GO:0005840">
    <property type="term" value="C:ribosome"/>
    <property type="evidence" value="ECO:0007669"/>
    <property type="project" value="UniProtKB-KW"/>
</dbReference>
<keyword evidence="6" id="KW-1185">Reference proteome</keyword>
<keyword evidence="3 4" id="KW-0687">Ribonucleoprotein</keyword>
<dbReference type="EMBL" id="CAJFDI010000003">
    <property type="protein sequence ID" value="CAD5222385.1"/>
    <property type="molecule type" value="Genomic_DNA"/>
</dbReference>
<evidence type="ECO:0000256" key="3">
    <source>
        <dbReference type="ARBA" id="ARBA00023274"/>
    </source>
</evidence>
<dbReference type="InterPro" id="IPR013169">
    <property type="entry name" value="mRNA_splic_Cwf18-like"/>
</dbReference>
<dbReference type="GO" id="GO:0071014">
    <property type="term" value="C:post-mRNA release spliceosomal complex"/>
    <property type="evidence" value="ECO:0007669"/>
    <property type="project" value="TreeGrafter"/>
</dbReference>
<organism evidence="5 6">
    <name type="scientific">Bursaphelenchus xylophilus</name>
    <name type="common">Pinewood nematode worm</name>
    <name type="synonym">Aphelenchoides xylophilus</name>
    <dbReference type="NCBI Taxonomy" id="6326"/>
    <lineage>
        <taxon>Eukaryota</taxon>
        <taxon>Metazoa</taxon>
        <taxon>Ecdysozoa</taxon>
        <taxon>Nematoda</taxon>
        <taxon>Chromadorea</taxon>
        <taxon>Rhabditida</taxon>
        <taxon>Tylenchina</taxon>
        <taxon>Tylenchomorpha</taxon>
        <taxon>Aphelenchoidea</taxon>
        <taxon>Aphelenchoididae</taxon>
        <taxon>Bursaphelenchus</taxon>
    </lineage>
</organism>
<accession>A0A7I8WHE5</accession>
<dbReference type="OrthoDB" id="416470at2759"/>